<comment type="similarity">
    <text evidence="2 6">Belongs to the bacterial solute-binding protein 3 family.</text>
</comment>
<reference evidence="9" key="1">
    <citation type="submission" date="2023-06" db="EMBL/GenBank/DDBJ databases">
        <authorList>
            <person name="Zhang S."/>
        </authorList>
    </citation>
    <scope>NUCLEOTIDE SEQUENCE</scope>
    <source>
        <strain evidence="9">SG2303</strain>
    </source>
</reference>
<dbReference type="InterPro" id="IPR018313">
    <property type="entry name" value="SBP_3_CS"/>
</dbReference>
<evidence type="ECO:0000256" key="2">
    <source>
        <dbReference type="ARBA" id="ARBA00010333"/>
    </source>
</evidence>
<dbReference type="CDD" id="cd13703">
    <property type="entry name" value="PBP2_HisJ_LAO"/>
    <property type="match status" value="1"/>
</dbReference>
<feature type="signal peptide" evidence="7">
    <location>
        <begin position="1"/>
        <end position="19"/>
    </location>
</feature>
<evidence type="ECO:0000256" key="5">
    <source>
        <dbReference type="ARBA" id="ARBA00022764"/>
    </source>
</evidence>
<protein>
    <submittedName>
        <fullName evidence="9">ABC transporter substrate-binding protein</fullName>
    </submittedName>
</protein>
<dbReference type="Gene3D" id="3.40.190.10">
    <property type="entry name" value="Periplasmic binding protein-like II"/>
    <property type="match status" value="2"/>
</dbReference>
<organism evidence="9 10">
    <name type="scientific">Crenobacter oryzisoli</name>
    <dbReference type="NCBI Taxonomy" id="3056844"/>
    <lineage>
        <taxon>Bacteria</taxon>
        <taxon>Pseudomonadati</taxon>
        <taxon>Pseudomonadota</taxon>
        <taxon>Betaproteobacteria</taxon>
        <taxon>Neisseriales</taxon>
        <taxon>Neisseriaceae</taxon>
        <taxon>Crenobacter</taxon>
    </lineage>
</organism>
<dbReference type="EMBL" id="JAUEDK010000003">
    <property type="protein sequence ID" value="MDN0073703.1"/>
    <property type="molecule type" value="Genomic_DNA"/>
</dbReference>
<evidence type="ECO:0000256" key="7">
    <source>
        <dbReference type="SAM" id="SignalP"/>
    </source>
</evidence>
<dbReference type="PANTHER" id="PTHR35936:SF13">
    <property type="entry name" value="HISTIDINE-BINDING PERIPLASMIC PROTEIN"/>
    <property type="match status" value="1"/>
</dbReference>
<comment type="caution">
    <text evidence="9">The sequence shown here is derived from an EMBL/GenBank/DDBJ whole genome shotgun (WGS) entry which is preliminary data.</text>
</comment>
<evidence type="ECO:0000313" key="9">
    <source>
        <dbReference type="EMBL" id="MDN0073703.1"/>
    </source>
</evidence>
<name>A0ABT7XJ05_9NEIS</name>
<keyword evidence="10" id="KW-1185">Reference proteome</keyword>
<gene>
    <name evidence="9" type="ORF">QU481_02190</name>
</gene>
<dbReference type="PROSITE" id="PS01039">
    <property type="entry name" value="SBP_BACTERIAL_3"/>
    <property type="match status" value="1"/>
</dbReference>
<evidence type="ECO:0000259" key="8">
    <source>
        <dbReference type="SMART" id="SM00062"/>
    </source>
</evidence>
<dbReference type="SMART" id="SM00062">
    <property type="entry name" value="PBPb"/>
    <property type="match status" value="1"/>
</dbReference>
<keyword evidence="3" id="KW-0813">Transport</keyword>
<sequence>MKKLVAFAALTLCATGAFANEPSVIRFGVDPTFAPFESKTPDGKLAGFDIDLGNAICAKLHAKCVWVENAFDGIIPALKARKFDAVLSSMSVTEKRQQEIAFSEKIYATPNHLIAHNGSNLLPTVASLRGKRVGVEQGSIQETYAKTYWEPKGVNVVSYQNPELAYQDLASGRLDASFSDAVAGEYGFLKRANGQGFGFSGPAVQDSKTLGHGVAIGLRKGDDELRLAINKAIAELVKDGTHKRLQQKYFSFSIY</sequence>
<dbReference type="InterPro" id="IPR001638">
    <property type="entry name" value="Solute-binding_3/MltF_N"/>
</dbReference>
<evidence type="ECO:0000313" key="10">
    <source>
        <dbReference type="Proteomes" id="UP001168540"/>
    </source>
</evidence>
<dbReference type="PANTHER" id="PTHR35936">
    <property type="entry name" value="MEMBRANE-BOUND LYTIC MUREIN TRANSGLYCOSYLASE F"/>
    <property type="match status" value="1"/>
</dbReference>
<accession>A0ABT7XJ05</accession>
<comment type="subcellular location">
    <subcellularLocation>
        <location evidence="1">Periplasm</location>
    </subcellularLocation>
</comment>
<keyword evidence="4 7" id="KW-0732">Signal</keyword>
<proteinExistence type="inferred from homology"/>
<evidence type="ECO:0000256" key="6">
    <source>
        <dbReference type="RuleBase" id="RU003744"/>
    </source>
</evidence>
<evidence type="ECO:0000256" key="4">
    <source>
        <dbReference type="ARBA" id="ARBA00022729"/>
    </source>
</evidence>
<dbReference type="Proteomes" id="UP001168540">
    <property type="component" value="Unassembled WGS sequence"/>
</dbReference>
<dbReference type="NCBIfam" id="TIGR01096">
    <property type="entry name" value="3A0103s03R"/>
    <property type="match status" value="1"/>
</dbReference>
<feature type="chain" id="PRO_5045958951" evidence="7">
    <location>
        <begin position="20"/>
        <end position="255"/>
    </location>
</feature>
<keyword evidence="5" id="KW-0574">Periplasm</keyword>
<dbReference type="Pfam" id="PF00497">
    <property type="entry name" value="SBP_bac_3"/>
    <property type="match status" value="1"/>
</dbReference>
<evidence type="ECO:0000256" key="3">
    <source>
        <dbReference type="ARBA" id="ARBA00022448"/>
    </source>
</evidence>
<dbReference type="SUPFAM" id="SSF53850">
    <property type="entry name" value="Periplasmic binding protein-like II"/>
    <property type="match status" value="1"/>
</dbReference>
<dbReference type="RefSeq" id="WP_289828237.1">
    <property type="nucleotide sequence ID" value="NZ_JAUEDK010000003.1"/>
</dbReference>
<evidence type="ECO:0000256" key="1">
    <source>
        <dbReference type="ARBA" id="ARBA00004418"/>
    </source>
</evidence>
<dbReference type="InterPro" id="IPR005768">
    <property type="entry name" value="Lys_Arg_Orn-bd"/>
</dbReference>
<feature type="domain" description="Solute-binding protein family 3/N-terminal" evidence="8">
    <location>
        <begin position="24"/>
        <end position="253"/>
    </location>
</feature>